<dbReference type="Pfam" id="PF06886">
    <property type="entry name" value="TPX2"/>
    <property type="match status" value="1"/>
</dbReference>
<dbReference type="PANTHER" id="PTHR46372">
    <property type="entry name" value="PROTEIN WVD2-LIKE 3"/>
    <property type="match status" value="1"/>
</dbReference>
<feature type="compositionally biased region" description="Basic and acidic residues" evidence="6">
    <location>
        <begin position="299"/>
        <end position="316"/>
    </location>
</feature>
<dbReference type="GO" id="GO:0008017">
    <property type="term" value="F:microtubule binding"/>
    <property type="evidence" value="ECO:0007669"/>
    <property type="project" value="InterPro"/>
</dbReference>
<comment type="similarity">
    <text evidence="2">Belongs to the TPX2 family.</text>
</comment>
<feature type="compositionally biased region" description="Polar residues" evidence="6">
    <location>
        <begin position="44"/>
        <end position="54"/>
    </location>
</feature>
<dbReference type="AlphaFoldDB" id="A0AA38T5P6"/>
<dbReference type="GO" id="GO:0005874">
    <property type="term" value="C:microtubule"/>
    <property type="evidence" value="ECO:0007669"/>
    <property type="project" value="UniProtKB-KW"/>
</dbReference>
<keyword evidence="9" id="KW-1185">Reference proteome</keyword>
<feature type="domain" description="TPX2 C-terminal" evidence="7">
    <location>
        <begin position="158"/>
        <end position="229"/>
    </location>
</feature>
<dbReference type="GO" id="GO:0000226">
    <property type="term" value="P:microtubule cytoskeleton organization"/>
    <property type="evidence" value="ECO:0007669"/>
    <property type="project" value="InterPro"/>
</dbReference>
<organism evidence="8 9">
    <name type="scientific">Centaurea solstitialis</name>
    <name type="common">yellow star-thistle</name>
    <dbReference type="NCBI Taxonomy" id="347529"/>
    <lineage>
        <taxon>Eukaryota</taxon>
        <taxon>Viridiplantae</taxon>
        <taxon>Streptophyta</taxon>
        <taxon>Embryophyta</taxon>
        <taxon>Tracheophyta</taxon>
        <taxon>Spermatophyta</taxon>
        <taxon>Magnoliopsida</taxon>
        <taxon>eudicotyledons</taxon>
        <taxon>Gunneridae</taxon>
        <taxon>Pentapetalae</taxon>
        <taxon>asterids</taxon>
        <taxon>campanulids</taxon>
        <taxon>Asterales</taxon>
        <taxon>Asteraceae</taxon>
        <taxon>Carduoideae</taxon>
        <taxon>Cardueae</taxon>
        <taxon>Centaureinae</taxon>
        <taxon>Centaurea</taxon>
    </lineage>
</organism>
<gene>
    <name evidence="8" type="ORF">OSB04_009463</name>
</gene>
<keyword evidence="4" id="KW-0493">Microtubule</keyword>
<evidence type="ECO:0000256" key="4">
    <source>
        <dbReference type="ARBA" id="ARBA00022701"/>
    </source>
</evidence>
<reference evidence="8" key="1">
    <citation type="submission" date="2023-03" db="EMBL/GenBank/DDBJ databases">
        <title>Chromosome-scale reference genome and RAD-based genetic map of yellow starthistle (Centaurea solstitialis) reveal putative structural variation and QTLs associated with invader traits.</title>
        <authorList>
            <person name="Reatini B."/>
            <person name="Cang F.A."/>
            <person name="Jiang Q."/>
            <person name="Mckibben M.T.W."/>
            <person name="Barker M.S."/>
            <person name="Rieseberg L.H."/>
            <person name="Dlugosch K.M."/>
        </authorList>
    </citation>
    <scope>NUCLEOTIDE SEQUENCE</scope>
    <source>
        <strain evidence="8">CAN-66</strain>
        <tissue evidence="8">Leaf</tissue>
    </source>
</reference>
<comment type="caution">
    <text evidence="8">The sequence shown here is derived from an EMBL/GenBank/DDBJ whole genome shotgun (WGS) entry which is preliminary data.</text>
</comment>
<evidence type="ECO:0000313" key="8">
    <source>
        <dbReference type="EMBL" id="KAJ9554849.1"/>
    </source>
</evidence>
<sequence length="342" mass="37369">MNSGDLEPQIAAIQVVEDVDTNVTNPQSLKKLGDQDSSIARVNESCENVSNDPKTPNPIKVITTKGKGSSSSTSKNTTKVAKDDGPSTSSVARKPRPTLSQSLSFPSKTRTLGSMRTTIDGPPTKPRVVGSRDGATLSNQTATSATSRSYSGSSSSGFSFKLDERAEKRREFYLKIEEKVHAKEVEQTNLQAKSKENQDEEIKKLRKSLKFKAAPMPKFYKDPPPKPELKKIPNTRPISPKLGRIKSSVGPSVEQIETVHSPRVTRDQTMSPRIKPTNRDKDTAASKKPNRNPLVKTGKSKEKALKTEPKEEKLEGCIDINTMQESGFGSSSTNQDTTPAET</sequence>
<feature type="region of interest" description="Disordered" evidence="6">
    <location>
        <begin position="44"/>
        <end position="158"/>
    </location>
</feature>
<evidence type="ECO:0000313" key="9">
    <source>
        <dbReference type="Proteomes" id="UP001172457"/>
    </source>
</evidence>
<evidence type="ECO:0000256" key="2">
    <source>
        <dbReference type="ARBA" id="ARBA00005885"/>
    </source>
</evidence>
<dbReference type="InterPro" id="IPR027329">
    <property type="entry name" value="TPX2_C"/>
</dbReference>
<evidence type="ECO:0000256" key="1">
    <source>
        <dbReference type="ARBA" id="ARBA00004245"/>
    </source>
</evidence>
<keyword evidence="5" id="KW-0206">Cytoskeleton</keyword>
<dbReference type="EMBL" id="JARYMX010000003">
    <property type="protein sequence ID" value="KAJ9554849.1"/>
    <property type="molecule type" value="Genomic_DNA"/>
</dbReference>
<dbReference type="PANTHER" id="PTHR46372:SF26">
    <property type="entry name" value="(WILD MALAYSIAN BANANA) HYPOTHETICAL PROTEIN"/>
    <property type="match status" value="1"/>
</dbReference>
<feature type="compositionally biased region" description="Low complexity" evidence="6">
    <location>
        <begin position="63"/>
        <end position="79"/>
    </location>
</feature>
<keyword evidence="3" id="KW-0963">Cytoplasm</keyword>
<feature type="compositionally biased region" description="Low complexity" evidence="6">
    <location>
        <begin position="142"/>
        <end position="158"/>
    </location>
</feature>
<feature type="compositionally biased region" description="Polar residues" evidence="6">
    <location>
        <begin position="98"/>
        <end position="117"/>
    </location>
</feature>
<proteinExistence type="inferred from homology"/>
<evidence type="ECO:0000256" key="6">
    <source>
        <dbReference type="SAM" id="MobiDB-lite"/>
    </source>
</evidence>
<accession>A0AA38T5P6</accession>
<evidence type="ECO:0000256" key="3">
    <source>
        <dbReference type="ARBA" id="ARBA00022490"/>
    </source>
</evidence>
<evidence type="ECO:0000259" key="7">
    <source>
        <dbReference type="Pfam" id="PF06886"/>
    </source>
</evidence>
<feature type="compositionally biased region" description="Basic and acidic residues" evidence="6">
    <location>
        <begin position="193"/>
        <end position="203"/>
    </location>
</feature>
<comment type="subcellular location">
    <subcellularLocation>
        <location evidence="1">Cytoplasm</location>
        <location evidence="1">Cytoskeleton</location>
    </subcellularLocation>
</comment>
<feature type="compositionally biased region" description="Basic and acidic residues" evidence="6">
    <location>
        <begin position="219"/>
        <end position="231"/>
    </location>
</feature>
<dbReference type="Proteomes" id="UP001172457">
    <property type="component" value="Chromosome 3"/>
</dbReference>
<evidence type="ECO:0000256" key="5">
    <source>
        <dbReference type="ARBA" id="ARBA00023212"/>
    </source>
</evidence>
<name>A0AA38T5P6_9ASTR</name>
<protein>
    <recommendedName>
        <fullName evidence="7">TPX2 C-terminal domain-containing protein</fullName>
    </recommendedName>
</protein>
<feature type="compositionally biased region" description="Polar residues" evidence="6">
    <location>
        <begin position="321"/>
        <end position="342"/>
    </location>
</feature>
<dbReference type="InterPro" id="IPR044806">
    <property type="entry name" value="WVD2/WDL1-4"/>
</dbReference>
<feature type="region of interest" description="Disordered" evidence="6">
    <location>
        <begin position="187"/>
        <end position="342"/>
    </location>
</feature>